<dbReference type="Pfam" id="PF04967">
    <property type="entry name" value="HTH_10"/>
    <property type="match status" value="1"/>
</dbReference>
<proteinExistence type="predicted"/>
<organism evidence="2 3">
    <name type="scientific">Saccharolobus solfataricus</name>
    <name type="common">Sulfolobus solfataricus</name>
    <dbReference type="NCBI Taxonomy" id="2287"/>
    <lineage>
        <taxon>Archaea</taxon>
        <taxon>Thermoproteota</taxon>
        <taxon>Thermoprotei</taxon>
        <taxon>Sulfolobales</taxon>
        <taxon>Sulfolobaceae</taxon>
        <taxon>Saccharolobus</taxon>
    </lineage>
</organism>
<dbReference type="PANTHER" id="PTHR34236">
    <property type="entry name" value="DIMETHYL SULFOXIDE REDUCTASE TRANSCRIPTIONAL ACTIVATOR"/>
    <property type="match status" value="1"/>
</dbReference>
<accession>A0A3G8ET17</accession>
<sequence>MVLKKTRLSELVVSVYHEDCWTTMVGKCVVRNIGRIINFERNYIRAIIIFNNEYKDLIQKIKKHRSFIECISLYSLGDKIIFDFKKNTHGVIKAIISVDGIILDDFKYLSKEYWRILIYEDRVSELIEKLKSEGEVQIHEYKQFNITEDDLSPQELRALILAYTNGYYKLPKSIKSKDLAEIMGINKSTLIYHLRSAESKLIQKYLNQLKFENIINKI</sequence>
<dbReference type="InterPro" id="IPR007050">
    <property type="entry name" value="HTH_bacterioopsin"/>
</dbReference>
<dbReference type="PANTHER" id="PTHR34236:SF1">
    <property type="entry name" value="DIMETHYL SULFOXIDE REDUCTASE TRANSCRIPTIONAL ACTIVATOR"/>
    <property type="match status" value="1"/>
</dbReference>
<feature type="domain" description="HTH bat-type" evidence="1">
    <location>
        <begin position="151"/>
        <end position="202"/>
    </location>
</feature>
<dbReference type="AlphaFoldDB" id="A0A3G8ET17"/>
<dbReference type="EMBL" id="CP033241">
    <property type="protein sequence ID" value="AZF84781.1"/>
    <property type="molecule type" value="Genomic_DNA"/>
</dbReference>
<evidence type="ECO:0000313" key="3">
    <source>
        <dbReference type="Proteomes" id="UP000269431"/>
    </source>
</evidence>
<protein>
    <submittedName>
        <fullName evidence="2">Helix-turn-helix domain-containing protein</fullName>
    </submittedName>
</protein>
<dbReference type="Proteomes" id="UP000269431">
    <property type="component" value="Chromosome"/>
</dbReference>
<gene>
    <name evidence="2" type="ORF">SULZ_12840</name>
</gene>
<reference evidence="2 3" key="1">
    <citation type="journal article" date="2018" name="Proc. Natl. Acad. Sci. U.S.A.">
        <title>Nonmutational mechanism of inheritance in the Archaeon Sulfolobus solfataricus.</title>
        <authorList>
            <person name="Payne S."/>
            <person name="McCarthy S."/>
            <person name="Johnson T."/>
            <person name="North E."/>
            <person name="Blum P."/>
        </authorList>
    </citation>
    <scope>NUCLEOTIDE SEQUENCE [LARGE SCALE GENOMIC DNA]</scope>
    <source>
        <strain evidence="2 3">SUL120</strain>
    </source>
</reference>
<dbReference type="RefSeq" id="WP_009988386.1">
    <property type="nucleotide sequence ID" value="NZ_CP033241.1"/>
</dbReference>
<dbReference type="GeneID" id="44130484"/>
<evidence type="ECO:0000259" key="1">
    <source>
        <dbReference type="Pfam" id="PF04967"/>
    </source>
</evidence>
<evidence type="ECO:0000313" key="2">
    <source>
        <dbReference type="EMBL" id="AZF84781.1"/>
    </source>
</evidence>
<name>A0A3G8ET17_SACSO</name>